<dbReference type="EMBL" id="JAPDHW010000035">
    <property type="protein sequence ID" value="MCW3170839.1"/>
    <property type="molecule type" value="Genomic_DNA"/>
</dbReference>
<dbReference type="SUPFAM" id="SSF46894">
    <property type="entry name" value="C-terminal effector domain of the bipartite response regulators"/>
    <property type="match status" value="1"/>
</dbReference>
<keyword evidence="4" id="KW-1185">Reference proteome</keyword>
<accession>A0ABT3I436</accession>
<evidence type="ECO:0000256" key="1">
    <source>
        <dbReference type="SAM" id="Coils"/>
    </source>
</evidence>
<dbReference type="InterPro" id="IPR016032">
    <property type="entry name" value="Sig_transdc_resp-reg_C-effctor"/>
</dbReference>
<dbReference type="Gene3D" id="1.25.40.10">
    <property type="entry name" value="Tetratricopeptide repeat domain"/>
    <property type="match status" value="2"/>
</dbReference>
<dbReference type="SMART" id="SM00028">
    <property type="entry name" value="TPR"/>
    <property type="match status" value="4"/>
</dbReference>
<evidence type="ECO:0000313" key="3">
    <source>
        <dbReference type="EMBL" id="MCW3170839.1"/>
    </source>
</evidence>
<keyword evidence="2" id="KW-0812">Transmembrane</keyword>
<evidence type="ECO:0000256" key="2">
    <source>
        <dbReference type="SAM" id="Phobius"/>
    </source>
</evidence>
<sequence length="425" mass="49699">MRGLAQGNYYRALVLFHIGNYHKSIQYVKKSIEYTSDIEKDAQLHAQNYNLLGANYNRLELFTLASENIKKSIAILNKIEPKDNKTLYTLSAGYTELSYTYDDLKESDSAYYFLKKQRKLLDKMTSKDIFRHISLSDINMGNYFYMANKNDSARHYYTQAISVLEGKGHLYEVPAMLGLGSVDLEQNKVDDALQHFLQAKKLMKEGKSTLGISQAYQGLEMAYEKKGDYKNAKEYQLLYKRLDDSIAIANKIQRDSLINEVIKFEKEEQEQISNKRFMTISSVVGFIVILSSIGIFYFIRRKRKELITEKENIIHQKEEENHDLKQKINESFEEVIQLAKDNSPEFFTRFREVYPHVVEKILQIAPQLRVTELTLCAYFFLGFTPKDVALYTFKSVHTVRNRRQNLRNKLNVPADESFDLWFKNL</sequence>
<name>A0ABT3I436_9FLAO</name>
<keyword evidence="2" id="KW-0472">Membrane</keyword>
<dbReference type="InterPro" id="IPR019734">
    <property type="entry name" value="TPR_rpt"/>
</dbReference>
<feature type="coiled-coil region" evidence="1">
    <location>
        <begin position="307"/>
        <end position="334"/>
    </location>
</feature>
<organism evidence="3 4">
    <name type="scientific">Chryseobacterium kimseyorum</name>
    <dbReference type="NCBI Taxonomy" id="2984028"/>
    <lineage>
        <taxon>Bacteria</taxon>
        <taxon>Pseudomonadati</taxon>
        <taxon>Bacteroidota</taxon>
        <taxon>Flavobacteriia</taxon>
        <taxon>Flavobacteriales</taxon>
        <taxon>Weeksellaceae</taxon>
        <taxon>Chryseobacterium group</taxon>
        <taxon>Chryseobacterium</taxon>
    </lineage>
</organism>
<proteinExistence type="predicted"/>
<reference evidence="3" key="1">
    <citation type="submission" date="2022-10" db="EMBL/GenBank/DDBJ databases">
        <title>Chryseobacterium babae sp. nov. isolated from the gut of the beetle Oryctes rhinoceros, and Chryseobacterium kimseyorum sp. nov., isolated from a stick insect rearing cage.</title>
        <authorList>
            <person name="Shelomi M."/>
            <person name="Han C.-J."/>
            <person name="Chen W.-M."/>
            <person name="Chen H.-K."/>
            <person name="Liaw S.-J."/>
            <person name="Muhle E."/>
            <person name="Clermont D."/>
        </authorList>
    </citation>
    <scope>NUCLEOTIDE SEQUENCE</scope>
    <source>
        <strain evidence="3">09-1422</strain>
    </source>
</reference>
<feature type="transmembrane region" description="Helical" evidence="2">
    <location>
        <begin position="277"/>
        <end position="299"/>
    </location>
</feature>
<dbReference type="RefSeq" id="WP_264751968.1">
    <property type="nucleotide sequence ID" value="NZ_JAPDHW010000035.1"/>
</dbReference>
<protein>
    <submittedName>
        <fullName evidence="3">Tetratricopeptide repeat protein</fullName>
    </submittedName>
</protein>
<dbReference type="SUPFAM" id="SSF48452">
    <property type="entry name" value="TPR-like"/>
    <property type="match status" value="2"/>
</dbReference>
<keyword evidence="2" id="KW-1133">Transmembrane helix</keyword>
<keyword evidence="1" id="KW-0175">Coiled coil</keyword>
<dbReference type="Proteomes" id="UP001163731">
    <property type="component" value="Unassembled WGS sequence"/>
</dbReference>
<gene>
    <name evidence="3" type="ORF">OMO38_20095</name>
</gene>
<evidence type="ECO:0000313" key="4">
    <source>
        <dbReference type="Proteomes" id="UP001163731"/>
    </source>
</evidence>
<dbReference type="InterPro" id="IPR011990">
    <property type="entry name" value="TPR-like_helical_dom_sf"/>
</dbReference>
<comment type="caution">
    <text evidence="3">The sequence shown here is derived from an EMBL/GenBank/DDBJ whole genome shotgun (WGS) entry which is preliminary data.</text>
</comment>